<feature type="transmembrane region" description="Helical" evidence="5">
    <location>
        <begin position="168"/>
        <end position="186"/>
    </location>
</feature>
<evidence type="ECO:0000313" key="8">
    <source>
        <dbReference type="EMBL" id="CAB4901589.1"/>
    </source>
</evidence>
<dbReference type="Pfam" id="PF07690">
    <property type="entry name" value="MFS_1"/>
    <property type="match status" value="1"/>
</dbReference>
<evidence type="ECO:0000256" key="5">
    <source>
        <dbReference type="SAM" id="Phobius"/>
    </source>
</evidence>
<dbReference type="InterPro" id="IPR036259">
    <property type="entry name" value="MFS_trans_sf"/>
</dbReference>
<dbReference type="InterPro" id="IPR011701">
    <property type="entry name" value="MFS"/>
</dbReference>
<feature type="transmembrane region" description="Helical" evidence="5">
    <location>
        <begin position="446"/>
        <end position="465"/>
    </location>
</feature>
<evidence type="ECO:0000256" key="1">
    <source>
        <dbReference type="ARBA" id="ARBA00004141"/>
    </source>
</evidence>
<dbReference type="PROSITE" id="PS50850">
    <property type="entry name" value="MFS"/>
    <property type="match status" value="1"/>
</dbReference>
<feature type="transmembrane region" description="Helical" evidence="5">
    <location>
        <begin position="140"/>
        <end position="162"/>
    </location>
</feature>
<feature type="transmembrane region" description="Helical" evidence="5">
    <location>
        <begin position="302"/>
        <end position="320"/>
    </location>
</feature>
<feature type="transmembrane region" description="Helical" evidence="5">
    <location>
        <begin position="77"/>
        <end position="97"/>
    </location>
</feature>
<feature type="transmembrane region" description="Helical" evidence="5">
    <location>
        <begin position="229"/>
        <end position="249"/>
    </location>
</feature>
<feature type="transmembrane region" description="Helical" evidence="5">
    <location>
        <begin position="198"/>
        <end position="217"/>
    </location>
</feature>
<feature type="transmembrane region" description="Helical" evidence="5">
    <location>
        <begin position="270"/>
        <end position="290"/>
    </location>
</feature>
<dbReference type="GO" id="GO:0022857">
    <property type="term" value="F:transmembrane transporter activity"/>
    <property type="evidence" value="ECO:0007669"/>
    <property type="project" value="InterPro"/>
</dbReference>
<dbReference type="Gene3D" id="1.20.1250.20">
    <property type="entry name" value="MFS general substrate transporter like domains"/>
    <property type="match status" value="1"/>
</dbReference>
<evidence type="ECO:0000313" key="10">
    <source>
        <dbReference type="EMBL" id="CAB5028490.1"/>
    </source>
</evidence>
<dbReference type="AlphaFoldDB" id="A0A6J7MC71"/>
<sequence length="482" mass="51377">MKLKMSPNNLVLVAMIVAVSMTFIDQTIIALAVPEIQKNLGLSASGVQWVINGYVLALASAFMVAGKLSDSFGHRKMVIFGSVAFAAASAACGFTPVGPNSEAWIITFRVIQGVGAAFLFSAALALVVATFPLQQRGFKLAIFFAITGAMTGLGPLLGGYLTEWTWRAVFWVNIPVAIVALILISISHPVDTVERQRIDWRGAILVAAGMALSVFGFQRSSTWGWTDERTIACIVAGLALLVIFALVELRTTNPLANLRIFKVRAFFVENLVLFFASMVFVSLFFFASLYAQISLGNSTSEAGLYIMTFFIGFAPAAMRGGKILDKVGAKGVVVVGAAVSTAGFYLWSQQLTDLSYSSQFWYIIIAGAGMGLIIGPASTDAINRAQKESYGEVTGIAQTVRYYGSSVGLAVLGTILIDNTTAGSNYYADAKTSAGRIEFADAMQKVFVAMAVIMAITFVISIIGLRAGRQTDIPGTQPVPTS</sequence>
<dbReference type="Gene3D" id="1.20.1720.10">
    <property type="entry name" value="Multidrug resistance protein D"/>
    <property type="match status" value="1"/>
</dbReference>
<feature type="domain" description="Major facilitator superfamily (MFS) profile" evidence="6">
    <location>
        <begin position="11"/>
        <end position="469"/>
    </location>
</feature>
<dbReference type="PANTHER" id="PTHR42718:SF49">
    <property type="entry name" value="EXPORT PROTEIN"/>
    <property type="match status" value="1"/>
</dbReference>
<dbReference type="EMBL" id="CAFBOF010000019">
    <property type="protein sequence ID" value="CAB4978501.1"/>
    <property type="molecule type" value="Genomic_DNA"/>
</dbReference>
<dbReference type="InterPro" id="IPR020846">
    <property type="entry name" value="MFS_dom"/>
</dbReference>
<evidence type="ECO:0000259" key="6">
    <source>
        <dbReference type="PROSITE" id="PS50850"/>
    </source>
</evidence>
<keyword evidence="2 5" id="KW-0812">Transmembrane</keyword>
<evidence type="ECO:0000256" key="3">
    <source>
        <dbReference type="ARBA" id="ARBA00022989"/>
    </source>
</evidence>
<keyword evidence="3 5" id="KW-1133">Transmembrane helix</keyword>
<feature type="transmembrane region" description="Helical" evidence="5">
    <location>
        <begin position="359"/>
        <end position="379"/>
    </location>
</feature>
<evidence type="ECO:0000256" key="2">
    <source>
        <dbReference type="ARBA" id="ARBA00022692"/>
    </source>
</evidence>
<organism evidence="9">
    <name type="scientific">freshwater metagenome</name>
    <dbReference type="NCBI Taxonomy" id="449393"/>
    <lineage>
        <taxon>unclassified sequences</taxon>
        <taxon>metagenomes</taxon>
        <taxon>ecological metagenomes</taxon>
    </lineage>
</organism>
<name>A0A6J7MC71_9ZZZZ</name>
<proteinExistence type="predicted"/>
<gene>
    <name evidence="7" type="ORF">UFOPK2683_00497</name>
    <name evidence="8" type="ORF">UFOPK3605_00512</name>
    <name evidence="9" type="ORF">UFOPK3897_00959</name>
    <name evidence="10" type="ORF">UFOPK4121_01137</name>
</gene>
<feature type="transmembrane region" description="Helical" evidence="5">
    <location>
        <begin position="103"/>
        <end position="128"/>
    </location>
</feature>
<dbReference type="GO" id="GO:0016020">
    <property type="term" value="C:membrane"/>
    <property type="evidence" value="ECO:0007669"/>
    <property type="project" value="UniProtKB-SubCell"/>
</dbReference>
<reference evidence="9" key="1">
    <citation type="submission" date="2020-05" db="EMBL/GenBank/DDBJ databases">
        <authorList>
            <person name="Chiriac C."/>
            <person name="Salcher M."/>
            <person name="Ghai R."/>
            <person name="Kavagutti S V."/>
        </authorList>
    </citation>
    <scope>NUCLEOTIDE SEQUENCE</scope>
</reference>
<dbReference type="EMBL" id="CAEZYK010000018">
    <property type="protein sequence ID" value="CAB4719349.1"/>
    <property type="molecule type" value="Genomic_DNA"/>
</dbReference>
<dbReference type="EMBL" id="CAFBMM010000015">
    <property type="protein sequence ID" value="CAB4901589.1"/>
    <property type="molecule type" value="Genomic_DNA"/>
</dbReference>
<keyword evidence="4 5" id="KW-0472">Membrane</keyword>
<dbReference type="EMBL" id="CAFBPQ010000038">
    <property type="protein sequence ID" value="CAB5028490.1"/>
    <property type="molecule type" value="Genomic_DNA"/>
</dbReference>
<comment type="subcellular location">
    <subcellularLocation>
        <location evidence="1">Membrane</location>
        <topology evidence="1">Multi-pass membrane protein</topology>
    </subcellularLocation>
</comment>
<feature type="transmembrane region" description="Helical" evidence="5">
    <location>
        <begin position="46"/>
        <end position="65"/>
    </location>
</feature>
<accession>A0A6J7MC71</accession>
<dbReference type="PANTHER" id="PTHR42718">
    <property type="entry name" value="MAJOR FACILITATOR SUPERFAMILY MULTIDRUG TRANSPORTER MFSC"/>
    <property type="match status" value="1"/>
</dbReference>
<protein>
    <submittedName>
        <fullName evidence="9">Unannotated protein</fullName>
    </submittedName>
</protein>
<evidence type="ECO:0000256" key="4">
    <source>
        <dbReference type="ARBA" id="ARBA00023136"/>
    </source>
</evidence>
<dbReference type="SUPFAM" id="SSF103473">
    <property type="entry name" value="MFS general substrate transporter"/>
    <property type="match status" value="1"/>
</dbReference>
<dbReference type="CDD" id="cd17321">
    <property type="entry name" value="MFS_MMR_MDR_like"/>
    <property type="match status" value="1"/>
</dbReference>
<feature type="transmembrane region" description="Helical" evidence="5">
    <location>
        <begin position="327"/>
        <end position="347"/>
    </location>
</feature>
<evidence type="ECO:0000313" key="7">
    <source>
        <dbReference type="EMBL" id="CAB4719349.1"/>
    </source>
</evidence>
<evidence type="ECO:0000313" key="9">
    <source>
        <dbReference type="EMBL" id="CAB4978501.1"/>
    </source>
</evidence>